<gene>
    <name evidence="1" type="ORF">ACFQFQ_02630</name>
</gene>
<evidence type="ECO:0000313" key="1">
    <source>
        <dbReference type="EMBL" id="MFC6758643.1"/>
    </source>
</evidence>
<evidence type="ECO:0000313" key="2">
    <source>
        <dbReference type="Proteomes" id="UP001596353"/>
    </source>
</evidence>
<sequence length="68" mass="7623">MGRDRGTLIRAVGRGTGARRSSPIHFSVRLSRSHASFMPFCSRFRLWTHFRMRIPSPDYGGGKDGALS</sequence>
<dbReference type="Proteomes" id="UP001596353">
    <property type="component" value="Unassembled WGS sequence"/>
</dbReference>
<protein>
    <submittedName>
        <fullName evidence="1">Uncharacterized protein</fullName>
    </submittedName>
</protein>
<keyword evidence="2" id="KW-1185">Reference proteome</keyword>
<reference evidence="2" key="1">
    <citation type="journal article" date="2019" name="Int. J. Syst. Evol. Microbiol.">
        <title>The Global Catalogue of Microorganisms (GCM) 10K type strain sequencing project: providing services to taxonomists for standard genome sequencing and annotation.</title>
        <authorList>
            <consortium name="The Broad Institute Genomics Platform"/>
            <consortium name="The Broad Institute Genome Sequencing Center for Infectious Disease"/>
            <person name="Wu L."/>
            <person name="Ma J."/>
        </authorList>
    </citation>
    <scope>NUCLEOTIDE SEQUENCE [LARGE SCALE GENOMIC DNA]</scope>
    <source>
        <strain evidence="2">CCUG 66188</strain>
    </source>
</reference>
<name>A0ABW2AZF7_9RHOB</name>
<organism evidence="1 2">
    <name type="scientific">Sulfitobacter porphyrae</name>
    <dbReference type="NCBI Taxonomy" id="1246864"/>
    <lineage>
        <taxon>Bacteria</taxon>
        <taxon>Pseudomonadati</taxon>
        <taxon>Pseudomonadota</taxon>
        <taxon>Alphaproteobacteria</taxon>
        <taxon>Rhodobacterales</taxon>
        <taxon>Roseobacteraceae</taxon>
        <taxon>Sulfitobacter</taxon>
    </lineage>
</organism>
<accession>A0ABW2AZF7</accession>
<dbReference type="EMBL" id="JBHSWG010000001">
    <property type="protein sequence ID" value="MFC6758643.1"/>
    <property type="molecule type" value="Genomic_DNA"/>
</dbReference>
<proteinExistence type="predicted"/>
<comment type="caution">
    <text evidence="1">The sequence shown here is derived from an EMBL/GenBank/DDBJ whole genome shotgun (WGS) entry which is preliminary data.</text>
</comment>